<feature type="domain" description="5'-Nucleotidase C-terminal" evidence="4">
    <location>
        <begin position="282"/>
        <end position="365"/>
    </location>
</feature>
<dbReference type="Proteomes" id="UP000245938">
    <property type="component" value="Unassembled WGS sequence"/>
</dbReference>
<gene>
    <name evidence="5" type="ORF">DEX24_13885</name>
</gene>
<keyword evidence="6" id="KW-1185">Reference proteome</keyword>
<dbReference type="InterPro" id="IPR008334">
    <property type="entry name" value="5'-Nucleotdase_C"/>
</dbReference>
<keyword evidence="2" id="KW-0378">Hydrolase</keyword>
<dbReference type="GO" id="GO:0009166">
    <property type="term" value="P:nucleotide catabolic process"/>
    <property type="evidence" value="ECO:0007669"/>
    <property type="project" value="InterPro"/>
</dbReference>
<sequence length="451" mass="51320">MTQIHIYHTNDIHSHLKSWPRTRAYLQQRRQEHASQQEACFIFDLGDFIDRADIYTEASLGSENIKLLDEAGYDAITIGNNEGITLAKEALTMLYSHAEFDVILSNLKELDGSQPNWAQRYKIFEVTPKIKMGVIAATAPFADYYSPLGWQIMEPIENLQQVAMEVAPQVDFLICLSHLGLPSDEELAQLIPQLDLIIGAHTHHVLPKGKKVNHSLLTGGGKFGRYIGHSTITLQAEGKKVETMLVATDDLQHIEGETREVMALERWGKEVLDVELFQATRYYNKEWFHDSHLSRLFAQALLDYSQADCTFYNAGIFLQPLQKGPVSAFDLHQMLPHPINACILNLTADELLSCLQRIEAHPEWPFIAVKGLGFRGQILGKMLQYGCVIKNGELYVNGQLKKGTEIIKLVTLDLFTFGWFFPEFKAMEKKYLLPHFLRDILSIYGYKFFGK</sequence>
<evidence type="ECO:0000313" key="5">
    <source>
        <dbReference type="EMBL" id="PWI24422.1"/>
    </source>
</evidence>
<dbReference type="InterPro" id="IPR029052">
    <property type="entry name" value="Metallo-depent_PP-like"/>
</dbReference>
<dbReference type="InterPro" id="IPR011240">
    <property type="entry name" value="Pesterase_YunD"/>
</dbReference>
<protein>
    <submittedName>
        <fullName evidence="5">Bifunctional metallophosphatase/5'-nucleotidase</fullName>
    </submittedName>
</protein>
<name>A0A2U3AIN7_9BACL</name>
<dbReference type="Gene3D" id="3.90.780.10">
    <property type="entry name" value="5'-Nucleotidase, C-terminal domain"/>
    <property type="match status" value="1"/>
</dbReference>
<comment type="caution">
    <text evidence="5">The sequence shown here is derived from an EMBL/GenBank/DDBJ whole genome shotgun (WGS) entry which is preliminary data.</text>
</comment>
<evidence type="ECO:0000256" key="1">
    <source>
        <dbReference type="ARBA" id="ARBA00022729"/>
    </source>
</evidence>
<dbReference type="GO" id="GO:0008253">
    <property type="term" value="F:5'-nucleotidase activity"/>
    <property type="evidence" value="ECO:0007669"/>
    <property type="project" value="TreeGrafter"/>
</dbReference>
<accession>A0A2U3AIN7</accession>
<dbReference type="AlphaFoldDB" id="A0A2U3AIN7"/>
<dbReference type="Pfam" id="PF02872">
    <property type="entry name" value="5_nucleotid_C"/>
    <property type="match status" value="1"/>
</dbReference>
<dbReference type="SUPFAM" id="SSF55816">
    <property type="entry name" value="5'-nucleotidase (syn. UDP-sugar hydrolase), C-terminal domain"/>
    <property type="match status" value="1"/>
</dbReference>
<evidence type="ECO:0000256" key="2">
    <source>
        <dbReference type="RuleBase" id="RU362119"/>
    </source>
</evidence>
<reference evidence="5 6" key="1">
    <citation type="submission" date="2018-05" db="EMBL/GenBank/DDBJ databases">
        <title>Kurthia sibirica genome sequence.</title>
        <authorList>
            <person name="Maclea K.S."/>
            <person name="Goen A.E."/>
        </authorList>
    </citation>
    <scope>NUCLEOTIDE SEQUENCE [LARGE SCALE GENOMIC DNA]</scope>
    <source>
        <strain evidence="5 6">ATCC 49154</strain>
    </source>
</reference>
<dbReference type="CDD" id="cd00845">
    <property type="entry name" value="MPP_UshA_N_like"/>
    <property type="match status" value="1"/>
</dbReference>
<dbReference type="OrthoDB" id="9793179at2"/>
<dbReference type="InterPro" id="IPR036907">
    <property type="entry name" value="5'-Nucleotdase_C_sf"/>
</dbReference>
<dbReference type="PANTHER" id="PTHR11575">
    <property type="entry name" value="5'-NUCLEOTIDASE-RELATED"/>
    <property type="match status" value="1"/>
</dbReference>
<evidence type="ECO:0000313" key="6">
    <source>
        <dbReference type="Proteomes" id="UP000245938"/>
    </source>
</evidence>
<dbReference type="RefSeq" id="WP_109307015.1">
    <property type="nucleotide sequence ID" value="NZ_BJUF01000015.1"/>
</dbReference>
<dbReference type="PRINTS" id="PR01607">
    <property type="entry name" value="APYRASEFAMLY"/>
</dbReference>
<dbReference type="Pfam" id="PF00149">
    <property type="entry name" value="Metallophos"/>
    <property type="match status" value="1"/>
</dbReference>
<dbReference type="Gene3D" id="3.60.21.10">
    <property type="match status" value="1"/>
</dbReference>
<comment type="similarity">
    <text evidence="2">Belongs to the 5'-nucleotidase family.</text>
</comment>
<proteinExistence type="inferred from homology"/>
<feature type="domain" description="Calcineurin-like phosphoesterase" evidence="3">
    <location>
        <begin position="5"/>
        <end position="204"/>
    </location>
</feature>
<evidence type="ECO:0000259" key="4">
    <source>
        <dbReference type="Pfam" id="PF02872"/>
    </source>
</evidence>
<dbReference type="GO" id="GO:0000166">
    <property type="term" value="F:nucleotide binding"/>
    <property type="evidence" value="ECO:0007669"/>
    <property type="project" value="UniProtKB-KW"/>
</dbReference>
<keyword evidence="2" id="KW-0547">Nucleotide-binding</keyword>
<evidence type="ECO:0000259" key="3">
    <source>
        <dbReference type="Pfam" id="PF00149"/>
    </source>
</evidence>
<dbReference type="PANTHER" id="PTHR11575:SF23">
    <property type="entry name" value="5-NUCLEOTIDASE FAMILY PROTEIN"/>
    <property type="match status" value="1"/>
</dbReference>
<dbReference type="GO" id="GO:0008768">
    <property type="term" value="F:UDP-sugar diphosphatase activity"/>
    <property type="evidence" value="ECO:0007669"/>
    <property type="project" value="TreeGrafter"/>
</dbReference>
<dbReference type="InterPro" id="IPR004843">
    <property type="entry name" value="Calcineurin-like_PHP"/>
</dbReference>
<organism evidence="5 6">
    <name type="scientific">Kurthia sibirica</name>
    <dbReference type="NCBI Taxonomy" id="202750"/>
    <lineage>
        <taxon>Bacteria</taxon>
        <taxon>Bacillati</taxon>
        <taxon>Bacillota</taxon>
        <taxon>Bacilli</taxon>
        <taxon>Bacillales</taxon>
        <taxon>Caryophanaceae</taxon>
        <taxon>Kurthia</taxon>
    </lineage>
</organism>
<dbReference type="GO" id="GO:0030288">
    <property type="term" value="C:outer membrane-bounded periplasmic space"/>
    <property type="evidence" value="ECO:0007669"/>
    <property type="project" value="TreeGrafter"/>
</dbReference>
<keyword evidence="1" id="KW-0732">Signal</keyword>
<dbReference type="InterPro" id="IPR006179">
    <property type="entry name" value="5_nucleotidase/apyrase"/>
</dbReference>
<dbReference type="PIRSF" id="PIRSF036361">
    <property type="entry name" value="YunD"/>
    <property type="match status" value="1"/>
</dbReference>
<dbReference type="EMBL" id="QFVR01000022">
    <property type="protein sequence ID" value="PWI24422.1"/>
    <property type="molecule type" value="Genomic_DNA"/>
</dbReference>
<dbReference type="SUPFAM" id="SSF56300">
    <property type="entry name" value="Metallo-dependent phosphatases"/>
    <property type="match status" value="1"/>
</dbReference>